<dbReference type="Gene3D" id="1.25.10.10">
    <property type="entry name" value="Leucine-rich Repeat Variant"/>
    <property type="match status" value="1"/>
</dbReference>
<evidence type="ECO:0000313" key="5">
    <source>
        <dbReference type="EMBL" id="CDZ96435.1"/>
    </source>
</evidence>
<reference evidence="5" key="1">
    <citation type="submission" date="2014-08" db="EMBL/GenBank/DDBJ databases">
        <authorList>
            <person name="Sharma Rahul"/>
            <person name="Thines Marco"/>
        </authorList>
    </citation>
    <scope>NUCLEOTIDE SEQUENCE</scope>
</reference>
<sequence length="633" mass="70201">MPAPSKRPLSGASAQAAKKSKNSATKSTASKKESAVESKRKVPLTAPTGKSTLEEEEEEFDEEDWEDDAIGGFEVDGEDGEGDDDDVDIEGENDQEGEGEGEGSDQPKQPKDLDAIRQARQAQKVDRQARRAAKPNAQVLQESKSLWAKLNRKEGVSKKEREETLKELMTLLEGRLGAVVGKHDGGRVVQSIVKHGGKADREKVALELKGKFVELVQAKYSKFLVLKLIRLCPPARTIILSELTPHIPRLIAHREASGLIEDAYALWCTAKERTAMMKQFWGKETLFSKEEEGKGIDSFIETEQDEARRARVADGFKSHLNNVFDNPEKGAIQHSIIHRLIRDYMTLCTSLSDNEKRRADLFESFHELMPEIVHTRDGAFVVRDFLATTGPKDRKTIVRVFRPHVQKMAEDPDAQTVLFTMFDVIDDTKLVGKSIIGEFDFAELFTAKLGRRIPLYLLNPRSKRHFIPATNQLLAYHDEARSKTSKKDSEVRIEELRKTVSPSLIKVLEDDTEGELLRDAGACLLIAEVMLYASGAGHFNQTTKQIDLVPSFVPTANEFAVSFWKTSVEAGTLVDIACGGGAFVVAELIERLKVTGGKEAGEVKKVFGKEVVSRLDKSGAKGSKVLMEKIASA</sequence>
<dbReference type="GO" id="GO:0003729">
    <property type="term" value="F:mRNA binding"/>
    <property type="evidence" value="ECO:0007669"/>
    <property type="project" value="TreeGrafter"/>
</dbReference>
<feature type="compositionally biased region" description="Basic and acidic residues" evidence="3">
    <location>
        <begin position="30"/>
        <end position="40"/>
    </location>
</feature>
<dbReference type="InterPro" id="IPR012959">
    <property type="entry name" value="CPL_dom"/>
</dbReference>
<keyword evidence="2" id="KW-0694">RNA-binding</keyword>
<dbReference type="InterPro" id="IPR033133">
    <property type="entry name" value="PUM-HD"/>
</dbReference>
<feature type="compositionally biased region" description="Acidic residues" evidence="3">
    <location>
        <begin position="54"/>
        <end position="103"/>
    </location>
</feature>
<protein>
    <submittedName>
        <fullName evidence="5">Puf family RNA-binding protein</fullName>
    </submittedName>
</protein>
<evidence type="ECO:0000256" key="3">
    <source>
        <dbReference type="SAM" id="MobiDB-lite"/>
    </source>
</evidence>
<dbReference type="AlphaFoldDB" id="A0A0F7SER2"/>
<dbReference type="GO" id="GO:0005730">
    <property type="term" value="C:nucleolus"/>
    <property type="evidence" value="ECO:0007669"/>
    <property type="project" value="TreeGrafter"/>
</dbReference>
<accession>A0A0F7SER2</accession>
<dbReference type="PROSITE" id="PS50303">
    <property type="entry name" value="PUM_HD"/>
    <property type="match status" value="1"/>
</dbReference>
<dbReference type="EMBL" id="LN483144">
    <property type="protein sequence ID" value="CDZ96435.1"/>
    <property type="molecule type" value="Genomic_DNA"/>
</dbReference>
<dbReference type="GO" id="GO:0006417">
    <property type="term" value="P:regulation of translation"/>
    <property type="evidence" value="ECO:0007669"/>
    <property type="project" value="TreeGrafter"/>
</dbReference>
<evidence type="ECO:0000256" key="1">
    <source>
        <dbReference type="ARBA" id="ARBA00022737"/>
    </source>
</evidence>
<keyword evidence="1" id="KW-0677">Repeat</keyword>
<name>A0A0F7SER2_PHARH</name>
<proteinExistence type="predicted"/>
<organism evidence="5">
    <name type="scientific">Phaffia rhodozyma</name>
    <name type="common">Yeast</name>
    <name type="synonym">Xanthophyllomyces dendrorhous</name>
    <dbReference type="NCBI Taxonomy" id="264483"/>
    <lineage>
        <taxon>Eukaryota</taxon>
        <taxon>Fungi</taxon>
        <taxon>Dikarya</taxon>
        <taxon>Basidiomycota</taxon>
        <taxon>Agaricomycotina</taxon>
        <taxon>Tremellomycetes</taxon>
        <taxon>Cystofilobasidiales</taxon>
        <taxon>Mrakiaceae</taxon>
        <taxon>Phaffia</taxon>
    </lineage>
</organism>
<dbReference type="SUPFAM" id="SSF48371">
    <property type="entry name" value="ARM repeat"/>
    <property type="match status" value="1"/>
</dbReference>
<dbReference type="InterPro" id="IPR040059">
    <property type="entry name" value="PUM3"/>
</dbReference>
<dbReference type="PANTHER" id="PTHR13389:SF0">
    <property type="entry name" value="PUMILIO HOMOLOG 3"/>
    <property type="match status" value="1"/>
</dbReference>
<dbReference type="PANTHER" id="PTHR13389">
    <property type="entry name" value="PUMILIO HOMOLOG 3"/>
    <property type="match status" value="1"/>
</dbReference>
<dbReference type="InterPro" id="IPR011989">
    <property type="entry name" value="ARM-like"/>
</dbReference>
<dbReference type="InterPro" id="IPR016024">
    <property type="entry name" value="ARM-type_fold"/>
</dbReference>
<feature type="domain" description="PUM-HD" evidence="4">
    <location>
        <begin position="141"/>
        <end position="525"/>
    </location>
</feature>
<dbReference type="SMART" id="SM00025">
    <property type="entry name" value="Pumilio"/>
    <property type="match status" value="2"/>
</dbReference>
<feature type="region of interest" description="Disordered" evidence="3">
    <location>
        <begin position="1"/>
        <end position="138"/>
    </location>
</feature>
<feature type="compositionally biased region" description="Low complexity" evidence="3">
    <location>
        <begin position="12"/>
        <end position="28"/>
    </location>
</feature>
<evidence type="ECO:0000256" key="2">
    <source>
        <dbReference type="ARBA" id="ARBA00022884"/>
    </source>
</evidence>
<feature type="compositionally biased region" description="Basic and acidic residues" evidence="3">
    <location>
        <begin position="108"/>
        <end position="129"/>
    </location>
</feature>
<dbReference type="InterPro" id="IPR001313">
    <property type="entry name" value="Pumilio_RNA-bd_rpt"/>
</dbReference>
<dbReference type="Pfam" id="PF08144">
    <property type="entry name" value="CPL"/>
    <property type="match status" value="1"/>
</dbReference>
<evidence type="ECO:0000259" key="4">
    <source>
        <dbReference type="PROSITE" id="PS50303"/>
    </source>
</evidence>